<evidence type="ECO:0000313" key="2">
    <source>
        <dbReference type="Proteomes" id="UP000265325"/>
    </source>
</evidence>
<dbReference type="SUPFAM" id="SSF54427">
    <property type="entry name" value="NTF2-like"/>
    <property type="match status" value="1"/>
</dbReference>
<dbReference type="InterPro" id="IPR032710">
    <property type="entry name" value="NTF2-like_dom_sf"/>
</dbReference>
<name>A0A2P2GFB2_STREW</name>
<proteinExistence type="predicted"/>
<reference evidence="1 2" key="1">
    <citation type="submission" date="2015-05" db="EMBL/GenBank/DDBJ databases">
        <title>Draft Genome assembly of Streptomyces showdoensis.</title>
        <authorList>
            <person name="Thapa K.K."/>
            <person name="Metsa-Ketela M."/>
        </authorList>
    </citation>
    <scope>NUCLEOTIDE SEQUENCE [LARGE SCALE GENOMIC DNA]</scope>
    <source>
        <strain evidence="1 2">ATCC 15227</strain>
    </source>
</reference>
<dbReference type="PANTHER" id="PTHR30173">
    <property type="entry name" value="SIGMA 19 FACTOR"/>
    <property type="match status" value="1"/>
</dbReference>
<dbReference type="GO" id="GO:0016987">
    <property type="term" value="F:sigma factor activity"/>
    <property type="evidence" value="ECO:0007669"/>
    <property type="project" value="TreeGrafter"/>
</dbReference>
<dbReference type="RefSeq" id="WP_046911228.1">
    <property type="nucleotide sequence ID" value="NZ_BAAAXG010000026.1"/>
</dbReference>
<dbReference type="InterPro" id="IPR052704">
    <property type="entry name" value="ECF_Sigma-70_Domain"/>
</dbReference>
<dbReference type="Proteomes" id="UP000265325">
    <property type="component" value="Unassembled WGS sequence"/>
</dbReference>
<dbReference type="EMBL" id="LAQS01000065">
    <property type="protein sequence ID" value="KKZ70202.1"/>
    <property type="molecule type" value="Genomic_DNA"/>
</dbReference>
<protein>
    <submittedName>
        <fullName evidence="1">RNA polymerase sigma 70</fullName>
    </submittedName>
</protein>
<accession>A0A2P2GFB2</accession>
<organism evidence="1 2">
    <name type="scientific">Streptomyces showdoensis</name>
    <dbReference type="NCBI Taxonomy" id="68268"/>
    <lineage>
        <taxon>Bacteria</taxon>
        <taxon>Bacillati</taxon>
        <taxon>Actinomycetota</taxon>
        <taxon>Actinomycetes</taxon>
        <taxon>Kitasatosporales</taxon>
        <taxon>Streptomycetaceae</taxon>
        <taxon>Streptomyces</taxon>
    </lineage>
</organism>
<dbReference type="OrthoDB" id="4209257at2"/>
<gene>
    <name evidence="1" type="ORF">VO63_30080</name>
</gene>
<keyword evidence="2" id="KW-1185">Reference proteome</keyword>
<dbReference type="AlphaFoldDB" id="A0A2P2GFB2"/>
<dbReference type="InterPro" id="IPR013324">
    <property type="entry name" value="RNA_pol_sigma_r3/r4-like"/>
</dbReference>
<dbReference type="SUPFAM" id="SSF88659">
    <property type="entry name" value="Sigma3 and sigma4 domains of RNA polymerase sigma factors"/>
    <property type="match status" value="1"/>
</dbReference>
<dbReference type="Gene3D" id="3.10.450.50">
    <property type="match status" value="1"/>
</dbReference>
<evidence type="ECO:0000313" key="1">
    <source>
        <dbReference type="EMBL" id="KKZ70202.1"/>
    </source>
</evidence>
<dbReference type="PANTHER" id="PTHR30173:SF43">
    <property type="entry name" value="ECF RNA POLYMERASE SIGMA FACTOR SIGI-RELATED"/>
    <property type="match status" value="1"/>
</dbReference>
<comment type="caution">
    <text evidence="1">The sequence shown here is derived from an EMBL/GenBank/DDBJ whole genome shotgun (WGS) entry which is preliminary data.</text>
</comment>
<sequence length="272" mass="28059">MHDDTYLTAQFDAHHERLRAVARRMLGGSRETEEALAQARAGLAGGAGIREWLVASVGRTCVRRLQGRATGQEAAAAPAGGTEPGPSAAPDGVDAVWLAFLVVLDALGPGERLAYVLHDLFGLPLDDTARITGTAPEEAGRLARAARRRVRGAPAGGDPARQRAVVGLFLAAARARDPRALAAVLDPDVVAFSEHGPLHGAPAVAEGAAAFARPGRATRPALVDGATGVVAFAGGRPVAAMAFTLRGDRITALDITAGEDRVRGLELVFPDA</sequence>